<dbReference type="STRING" id="149040.A0A132BCK0"/>
<dbReference type="InterPro" id="IPR044943">
    <property type="entry name" value="NOS_dom_1"/>
</dbReference>
<feature type="compositionally biased region" description="Polar residues" evidence="10">
    <location>
        <begin position="11"/>
        <end position="20"/>
    </location>
</feature>
<evidence type="ECO:0000256" key="8">
    <source>
        <dbReference type="ARBA" id="ARBA00023002"/>
    </source>
</evidence>
<dbReference type="GO" id="GO:0006809">
    <property type="term" value="P:nitric oxide biosynthetic process"/>
    <property type="evidence" value="ECO:0007669"/>
    <property type="project" value="InterPro"/>
</dbReference>
<dbReference type="PANTHER" id="PTHR43410:SF1">
    <property type="entry name" value="NITRIC OXIDE SYNTHASE"/>
    <property type="match status" value="1"/>
</dbReference>
<protein>
    <recommendedName>
        <fullName evidence="3">nitric-oxide synthase (NADPH)</fullName>
        <ecNumber evidence="3">1.14.13.39</ecNumber>
    </recommendedName>
</protein>
<dbReference type="Pfam" id="PF02898">
    <property type="entry name" value="NO_synthase"/>
    <property type="match status" value="1"/>
</dbReference>
<organism evidence="12 13">
    <name type="scientific">Mollisia scopiformis</name>
    <name type="common">Conifer needle endophyte fungus</name>
    <name type="synonym">Phialocephala scopiformis</name>
    <dbReference type="NCBI Taxonomy" id="149040"/>
    <lineage>
        <taxon>Eukaryota</taxon>
        <taxon>Fungi</taxon>
        <taxon>Dikarya</taxon>
        <taxon>Ascomycota</taxon>
        <taxon>Pezizomycotina</taxon>
        <taxon>Leotiomycetes</taxon>
        <taxon>Helotiales</taxon>
        <taxon>Mollisiaceae</taxon>
        <taxon>Mollisia</taxon>
    </lineage>
</organism>
<evidence type="ECO:0000259" key="11">
    <source>
        <dbReference type="Pfam" id="PF02898"/>
    </source>
</evidence>
<dbReference type="Proteomes" id="UP000070700">
    <property type="component" value="Unassembled WGS sequence"/>
</dbReference>
<sequence length="390" mass="43667">MEKANLRQELSPVTISSTGNHEAHVSYGVRSLPTPPESSHGGDSRTSYFVNWESNNCPKNKEYSLIHSHCPVLGPTGCTSDFCASGMMFHPLEPHVGENHPLAAIKLEAEAFLHEMFDEGLFTTREDFASRLVEILKEIDSNSLEASVWQASQTVVGDLGAVKVNGWTSSGYTQSREELRFGIRCAWRNSRKCIMRAHYPELKLVDLRSIKTSRGMVDAIVEHAPVAYNGGRILPTVFMFPPRSIKSTGPMFWSPQLLTFAAYELENHSILGDPSNLRLTRDIIALGWNPPEPRSRWDILPIVAMAENEEPAMAILPYELTELVRISHPQYHSLDSLDLKWVKFPALARLGFDIGGVQYTASPFTGWFRTPRLEFATSPIAFDTMSFPQS</sequence>
<evidence type="ECO:0000313" key="13">
    <source>
        <dbReference type="Proteomes" id="UP000070700"/>
    </source>
</evidence>
<gene>
    <name evidence="12" type="ORF">LY89DRAFT_689965</name>
</gene>
<dbReference type="OrthoDB" id="1856718at2759"/>
<keyword evidence="6" id="KW-0479">Metal-binding</keyword>
<dbReference type="GO" id="GO:0004517">
    <property type="term" value="F:nitric-oxide synthase activity"/>
    <property type="evidence" value="ECO:0007669"/>
    <property type="project" value="UniProtKB-EC"/>
</dbReference>
<keyword evidence="5" id="KW-0288">FMN</keyword>
<dbReference type="AlphaFoldDB" id="A0A132BCK0"/>
<dbReference type="Gene3D" id="3.90.340.10">
    <property type="entry name" value="Nitric Oxide Synthase, Chain A, domain 1"/>
    <property type="match status" value="1"/>
</dbReference>
<dbReference type="KEGG" id="psco:LY89DRAFT_689965"/>
<comment type="cofactor">
    <cofactor evidence="1">
        <name>FMN</name>
        <dbReference type="ChEBI" id="CHEBI:58210"/>
    </cofactor>
</comment>
<dbReference type="InterPro" id="IPR004030">
    <property type="entry name" value="NOS_N"/>
</dbReference>
<dbReference type="Gene3D" id="3.90.1230.10">
    <property type="entry name" value="Nitric Oxide Synthase, Chain A, domain 3"/>
    <property type="match status" value="1"/>
</dbReference>
<reference evidence="12 13" key="1">
    <citation type="submission" date="2015-10" db="EMBL/GenBank/DDBJ databases">
        <title>Full genome of DAOMC 229536 Phialocephala scopiformis, a fungal endophyte of spruce producing the potent anti-insectan compound rugulosin.</title>
        <authorList>
            <consortium name="DOE Joint Genome Institute"/>
            <person name="Walker A.K."/>
            <person name="Frasz S.L."/>
            <person name="Seifert K.A."/>
            <person name="Miller J.D."/>
            <person name="Mondo S.J."/>
            <person name="Labutti K."/>
            <person name="Lipzen A."/>
            <person name="Dockter R."/>
            <person name="Kennedy M."/>
            <person name="Grigoriev I.V."/>
            <person name="Spatafora J.W."/>
        </authorList>
    </citation>
    <scope>NUCLEOTIDE SEQUENCE [LARGE SCALE GENOMIC DNA]</scope>
    <source>
        <strain evidence="12 13">CBS 120377</strain>
    </source>
</reference>
<dbReference type="GeneID" id="28825729"/>
<proteinExistence type="inferred from homology"/>
<evidence type="ECO:0000256" key="3">
    <source>
        <dbReference type="ARBA" id="ARBA00012989"/>
    </source>
</evidence>
<evidence type="ECO:0000256" key="10">
    <source>
        <dbReference type="SAM" id="MobiDB-lite"/>
    </source>
</evidence>
<evidence type="ECO:0000256" key="9">
    <source>
        <dbReference type="ARBA" id="ARBA00023004"/>
    </source>
</evidence>
<keyword evidence="9" id="KW-0408">Iron</keyword>
<comment type="similarity">
    <text evidence="2">Belongs to the NOS family.</text>
</comment>
<evidence type="ECO:0000256" key="4">
    <source>
        <dbReference type="ARBA" id="ARBA00022617"/>
    </source>
</evidence>
<dbReference type="GO" id="GO:0046872">
    <property type="term" value="F:metal ion binding"/>
    <property type="evidence" value="ECO:0007669"/>
    <property type="project" value="UniProtKB-KW"/>
</dbReference>
<evidence type="ECO:0000256" key="7">
    <source>
        <dbReference type="ARBA" id="ARBA00022860"/>
    </source>
</evidence>
<evidence type="ECO:0000256" key="1">
    <source>
        <dbReference type="ARBA" id="ARBA00001917"/>
    </source>
</evidence>
<dbReference type="SUPFAM" id="SSF56512">
    <property type="entry name" value="Nitric oxide (NO) synthase oxygenase domain"/>
    <property type="match status" value="1"/>
</dbReference>
<dbReference type="EMBL" id="KQ947430">
    <property type="protein sequence ID" value="KUJ10145.1"/>
    <property type="molecule type" value="Genomic_DNA"/>
</dbReference>
<evidence type="ECO:0000256" key="2">
    <source>
        <dbReference type="ARBA" id="ARBA00006267"/>
    </source>
</evidence>
<keyword evidence="5" id="KW-0285">Flavoprotein</keyword>
<feature type="region of interest" description="Disordered" evidence="10">
    <location>
        <begin position="1"/>
        <end position="21"/>
    </location>
</feature>
<evidence type="ECO:0000313" key="12">
    <source>
        <dbReference type="EMBL" id="KUJ10145.1"/>
    </source>
</evidence>
<keyword evidence="4" id="KW-0349">Heme</keyword>
<dbReference type="GO" id="GO:0005516">
    <property type="term" value="F:calmodulin binding"/>
    <property type="evidence" value="ECO:0007669"/>
    <property type="project" value="UniProtKB-KW"/>
</dbReference>
<evidence type="ECO:0000256" key="5">
    <source>
        <dbReference type="ARBA" id="ARBA00022643"/>
    </source>
</evidence>
<dbReference type="InParanoid" id="A0A132BCK0"/>
<dbReference type="RefSeq" id="XP_018064500.1">
    <property type="nucleotide sequence ID" value="XM_018216003.1"/>
</dbReference>
<dbReference type="InterPro" id="IPR050607">
    <property type="entry name" value="NOS"/>
</dbReference>
<keyword evidence="8" id="KW-0560">Oxidoreductase</keyword>
<name>A0A132BCK0_MOLSC</name>
<accession>A0A132BCK0</accession>
<dbReference type="EC" id="1.14.13.39" evidence="3"/>
<keyword evidence="13" id="KW-1185">Reference proteome</keyword>
<feature type="domain" description="Nitric oxide synthase (NOS)" evidence="11">
    <location>
        <begin position="165"/>
        <end position="370"/>
    </location>
</feature>
<dbReference type="InterPro" id="IPR036119">
    <property type="entry name" value="NOS_N_sf"/>
</dbReference>
<dbReference type="InterPro" id="IPR044944">
    <property type="entry name" value="NOS_dom_3"/>
</dbReference>
<keyword evidence="7" id="KW-0112">Calmodulin-binding</keyword>
<dbReference type="PANTHER" id="PTHR43410">
    <property type="entry name" value="NITRIC OXIDE SYNTHASE OXYGENASE"/>
    <property type="match status" value="1"/>
</dbReference>
<evidence type="ECO:0000256" key="6">
    <source>
        <dbReference type="ARBA" id="ARBA00022723"/>
    </source>
</evidence>